<dbReference type="EMBL" id="QYBB01000001">
    <property type="protein sequence ID" value="RYC33861.1"/>
    <property type="molecule type" value="Genomic_DNA"/>
</dbReference>
<gene>
    <name evidence="2" type="primary">benE</name>
    <name evidence="2" type="ORF">D3273_00990</name>
</gene>
<feature type="transmembrane region" description="Helical" evidence="1">
    <location>
        <begin position="131"/>
        <end position="150"/>
    </location>
</feature>
<feature type="transmembrane region" description="Helical" evidence="1">
    <location>
        <begin position="25"/>
        <end position="45"/>
    </location>
</feature>
<organism evidence="2 3">
    <name type="scientific">Lichenibacterium minor</name>
    <dbReference type="NCBI Taxonomy" id="2316528"/>
    <lineage>
        <taxon>Bacteria</taxon>
        <taxon>Pseudomonadati</taxon>
        <taxon>Pseudomonadota</taxon>
        <taxon>Alphaproteobacteria</taxon>
        <taxon>Hyphomicrobiales</taxon>
        <taxon>Lichenihabitantaceae</taxon>
        <taxon>Lichenibacterium</taxon>
    </lineage>
</organism>
<dbReference type="PANTHER" id="PTHR30199:SF0">
    <property type="entry name" value="INNER MEMBRANE PROTEIN YDCO"/>
    <property type="match status" value="1"/>
</dbReference>
<feature type="transmembrane region" description="Helical" evidence="1">
    <location>
        <begin position="180"/>
        <end position="199"/>
    </location>
</feature>
<evidence type="ECO:0000313" key="2">
    <source>
        <dbReference type="EMBL" id="RYC33861.1"/>
    </source>
</evidence>
<reference evidence="2 3" key="2">
    <citation type="submission" date="2019-02" db="EMBL/GenBank/DDBJ databases">
        <title>'Lichenibacterium ramalinii' gen. nov. sp. nov., 'Lichenibacterium minor' gen. nov. sp. nov.</title>
        <authorList>
            <person name="Pankratov T."/>
        </authorList>
    </citation>
    <scope>NUCLEOTIDE SEQUENCE [LARGE SCALE GENOMIC DNA]</scope>
    <source>
        <strain evidence="2 3">RmlP026</strain>
    </source>
</reference>
<feature type="transmembrane region" description="Helical" evidence="1">
    <location>
        <begin position="365"/>
        <end position="393"/>
    </location>
</feature>
<dbReference type="AlphaFoldDB" id="A0A4Q2UEW9"/>
<dbReference type="InterPro" id="IPR004711">
    <property type="entry name" value="Benzoate_Transporter"/>
</dbReference>
<dbReference type="NCBIfam" id="TIGR00843">
    <property type="entry name" value="benE"/>
    <property type="match status" value="1"/>
</dbReference>
<dbReference type="GO" id="GO:0005886">
    <property type="term" value="C:plasma membrane"/>
    <property type="evidence" value="ECO:0007669"/>
    <property type="project" value="TreeGrafter"/>
</dbReference>
<reference evidence="2 3" key="1">
    <citation type="submission" date="2018-12" db="EMBL/GenBank/DDBJ databases">
        <authorList>
            <person name="Grouzdev D.S."/>
            <person name="Krutkina M.S."/>
        </authorList>
    </citation>
    <scope>NUCLEOTIDE SEQUENCE [LARGE SCALE GENOMIC DNA]</scope>
    <source>
        <strain evidence="2 3">RmlP026</strain>
    </source>
</reference>
<feature type="transmembrane region" description="Helical" evidence="1">
    <location>
        <begin position="300"/>
        <end position="324"/>
    </location>
</feature>
<dbReference type="GO" id="GO:0042925">
    <property type="term" value="F:benzoate transmembrane transporter activity"/>
    <property type="evidence" value="ECO:0007669"/>
    <property type="project" value="InterPro"/>
</dbReference>
<evidence type="ECO:0000256" key="1">
    <source>
        <dbReference type="SAM" id="Phobius"/>
    </source>
</evidence>
<dbReference type="PANTHER" id="PTHR30199">
    <property type="entry name" value="MFS FAMILY TRANSPORTER, PREDICTED SUBSTRATE BENZOATE"/>
    <property type="match status" value="1"/>
</dbReference>
<feature type="transmembrane region" description="Helical" evidence="1">
    <location>
        <begin position="211"/>
        <end position="238"/>
    </location>
</feature>
<proteinExistence type="predicted"/>
<feature type="transmembrane region" description="Helical" evidence="1">
    <location>
        <begin position="57"/>
        <end position="75"/>
    </location>
</feature>
<feature type="transmembrane region" description="Helical" evidence="1">
    <location>
        <begin position="104"/>
        <end position="125"/>
    </location>
</feature>
<feature type="transmembrane region" description="Helical" evidence="1">
    <location>
        <begin position="81"/>
        <end position="97"/>
    </location>
</feature>
<name>A0A4Q2UEW9_9HYPH</name>
<keyword evidence="1" id="KW-1133">Transmembrane helix</keyword>
<dbReference type="OrthoDB" id="9792424at2"/>
<accession>A0A4Q2UEW9</accession>
<feature type="transmembrane region" description="Helical" evidence="1">
    <location>
        <begin position="330"/>
        <end position="353"/>
    </location>
</feature>
<protein>
    <submittedName>
        <fullName evidence="2">Benzoate transporter BenE</fullName>
    </submittedName>
</protein>
<evidence type="ECO:0000313" key="3">
    <source>
        <dbReference type="Proteomes" id="UP000290759"/>
    </source>
</evidence>
<feature type="transmembrane region" description="Helical" evidence="1">
    <location>
        <begin position="258"/>
        <end position="288"/>
    </location>
</feature>
<keyword evidence="1" id="KW-0472">Membrane</keyword>
<comment type="caution">
    <text evidence="2">The sequence shown here is derived from an EMBL/GenBank/DDBJ whole genome shotgun (WGS) entry which is preliminary data.</text>
</comment>
<keyword evidence="3" id="KW-1185">Reference proteome</keyword>
<dbReference type="RefSeq" id="WP_129222720.1">
    <property type="nucleotide sequence ID" value="NZ_QYBB01000001.1"/>
</dbReference>
<dbReference type="Proteomes" id="UP000290759">
    <property type="component" value="Unassembled WGS sequence"/>
</dbReference>
<sequence length="397" mass="39351">MPSAATGAAPRRPPSGSWIQPATSGFLGVVVGFASSFTLILAGLARVGASPAQAASGLFVLCLLIGVLAFGFALWRREPIAIAWSTPGAALLIATGLPTGGYPAAVGAFLFAAALIVVAGLWPAFGRLVGAIPRSLASAMLAGILFTLCLAPVRAVAEMPALAAPVVLAWALAWRFARPYAVPLTFVVAAAAILSVAKFPAGLSALGPPALAFAVPVLVPATLGSLGLPLFIVTMASQNVPGLAVLSANGYRPPTGPIFVATGLGSGISALFGGVPVNLAAITAALCAGPESHPDPAKRWYSTAVYGVGYVVVALCTGAATALVTAAPPLLIEAVAGLALLGSLGGALTAALADERERLPAVVTFAVAASGVAAFGIGAPFWALAAGGALLALDRWR</sequence>
<dbReference type="Pfam" id="PF03594">
    <property type="entry name" value="BenE"/>
    <property type="match status" value="1"/>
</dbReference>
<keyword evidence="1" id="KW-0812">Transmembrane</keyword>